<dbReference type="Proteomes" id="UP000186657">
    <property type="component" value="Unassembled WGS sequence"/>
</dbReference>
<dbReference type="NCBIfam" id="TIGR02283">
    <property type="entry name" value="MltB_2"/>
    <property type="match status" value="1"/>
</dbReference>
<dbReference type="CDD" id="cd13399">
    <property type="entry name" value="Slt35-like"/>
    <property type="match status" value="1"/>
</dbReference>
<reference evidence="3 4" key="1">
    <citation type="submission" date="2016-10" db="EMBL/GenBank/DDBJ databases">
        <title>Comparative genomics uncovers the prolific and rare metabolic potential of the cyanobacterial genus Moorea.</title>
        <authorList>
            <person name="Leao T."/>
            <person name="Castelao G."/>
            <person name="Korobeynikov A."/>
            <person name="Monroe E.A."/>
            <person name="Podell S."/>
            <person name="Glukhov E."/>
            <person name="Allen E."/>
            <person name="Gerwick W.H."/>
            <person name="Gerwick L."/>
        </authorList>
    </citation>
    <scope>NUCLEOTIDE SEQUENCE [LARGE SCALE GENOMIC DNA]</scope>
    <source>
        <strain evidence="3 4">PNG5-198</strain>
    </source>
</reference>
<dbReference type="InterPro" id="IPR011970">
    <property type="entry name" value="MltB_2"/>
</dbReference>
<evidence type="ECO:0000313" key="4">
    <source>
        <dbReference type="Proteomes" id="UP000186657"/>
    </source>
</evidence>
<evidence type="ECO:0000259" key="1">
    <source>
        <dbReference type="Pfam" id="PF01471"/>
    </source>
</evidence>
<dbReference type="AlphaFoldDB" id="A0A1U7N197"/>
<dbReference type="GO" id="GO:0008933">
    <property type="term" value="F:peptidoglycan lytic transglycosylase activity"/>
    <property type="evidence" value="ECO:0007669"/>
    <property type="project" value="TreeGrafter"/>
</dbReference>
<dbReference type="InterPro" id="IPR002477">
    <property type="entry name" value="Peptidoglycan-bd-like"/>
</dbReference>
<dbReference type="EMBL" id="MKZS01000001">
    <property type="protein sequence ID" value="OLT59719.1"/>
    <property type="molecule type" value="Genomic_DNA"/>
</dbReference>
<dbReference type="Pfam" id="PF13406">
    <property type="entry name" value="SLT_2"/>
    <property type="match status" value="1"/>
</dbReference>
<comment type="caution">
    <text evidence="3">The sequence shown here is derived from an EMBL/GenBank/DDBJ whole genome shotgun (WGS) entry which is preliminary data.</text>
</comment>
<dbReference type="Pfam" id="PF01471">
    <property type="entry name" value="PG_binding_1"/>
    <property type="match status" value="1"/>
</dbReference>
<evidence type="ECO:0000259" key="2">
    <source>
        <dbReference type="Pfam" id="PF13406"/>
    </source>
</evidence>
<dbReference type="FunFam" id="1.10.8.350:FF:000001">
    <property type="entry name" value="Lytic murein transglycosylase B"/>
    <property type="match status" value="1"/>
</dbReference>
<dbReference type="Gene3D" id="1.10.8.350">
    <property type="entry name" value="Bacterial muramidase"/>
    <property type="match status" value="1"/>
</dbReference>
<dbReference type="InterPro" id="IPR023346">
    <property type="entry name" value="Lysozyme-like_dom_sf"/>
</dbReference>
<evidence type="ECO:0000313" key="3">
    <source>
        <dbReference type="EMBL" id="OLT59719.1"/>
    </source>
</evidence>
<dbReference type="InterPro" id="IPR031304">
    <property type="entry name" value="SLT_2"/>
</dbReference>
<dbReference type="InterPro" id="IPR036366">
    <property type="entry name" value="PGBDSf"/>
</dbReference>
<dbReference type="GO" id="GO:0009253">
    <property type="term" value="P:peptidoglycan catabolic process"/>
    <property type="evidence" value="ECO:0007669"/>
    <property type="project" value="TreeGrafter"/>
</dbReference>
<feature type="domain" description="Peptidoglycan binding-like" evidence="1">
    <location>
        <begin position="345"/>
        <end position="397"/>
    </location>
</feature>
<dbReference type="Gene3D" id="1.10.530.10">
    <property type="match status" value="1"/>
</dbReference>
<organism evidence="3 4">
    <name type="scientific">Moorena bouillonii PNG</name>
    <dbReference type="NCBI Taxonomy" id="568701"/>
    <lineage>
        <taxon>Bacteria</taxon>
        <taxon>Bacillati</taxon>
        <taxon>Cyanobacteriota</taxon>
        <taxon>Cyanophyceae</taxon>
        <taxon>Coleofasciculales</taxon>
        <taxon>Coleofasciculaceae</taxon>
        <taxon>Moorena</taxon>
    </lineage>
</organism>
<dbReference type="Gene3D" id="1.10.101.10">
    <property type="entry name" value="PGBD-like superfamily/PGBD"/>
    <property type="match status" value="1"/>
</dbReference>
<keyword evidence="4" id="KW-1185">Reference proteome</keyword>
<proteinExistence type="predicted"/>
<dbReference type="SUPFAM" id="SSF53955">
    <property type="entry name" value="Lysozyme-like"/>
    <property type="match status" value="1"/>
</dbReference>
<dbReference type="PANTHER" id="PTHR30163">
    <property type="entry name" value="MEMBRANE-BOUND LYTIC MUREIN TRANSGLYCOSYLASE B"/>
    <property type="match status" value="1"/>
</dbReference>
<feature type="domain" description="Transglycosylase SLT" evidence="2">
    <location>
        <begin position="37"/>
        <end position="323"/>
    </location>
</feature>
<dbReference type="InterPro" id="IPR043426">
    <property type="entry name" value="MltB-like"/>
</dbReference>
<sequence length="402" mass="45078">MIPDMHVIFRFLPVFLILFGLGLTGPMVEDAASKPTFQNYLDSLYPDAAAAGVEWETFEAATKGLTPNTKLEKLTRAQPEFKRTIGQYVGKAVNDARIKNGRAMAKKYARTLNAIEKKYGVDRYVILAIWGMETNYGGYIGKSDILRSLATLGYMGYRDDFFQKEFINAMLVMQQERLSKKNMRGSWAGAVGHTQFMPSSFLQYAVDHNGDGKRDLWGTPSDALASAANYLKRKGWVTGAHWGYQVTLPKSIDLMKADDSYRNWEKRGVKRTDGGELPNSGSATLFFPSGIQGLAFLVTDNFPVIKTYNFSDAYALAIAHLSDRIAGRSTPLRGEWNLETPLNKKQRIALQEGMKKQGYKVPRTDGRVGLEMRAVIRTYQKRNGMAPDGHADTEVYKSVMRK</sequence>
<dbReference type="PANTHER" id="PTHR30163:SF8">
    <property type="entry name" value="LYTIC MUREIN TRANSGLYCOSYLASE"/>
    <property type="match status" value="1"/>
</dbReference>
<name>A0A1U7N197_9CYAN</name>
<protein>
    <recommendedName>
        <fullName evidence="5">Lytic transglycosylase</fullName>
    </recommendedName>
</protein>
<dbReference type="RefSeq" id="WP_075899335.1">
    <property type="nucleotide sequence ID" value="NZ_MKZS01000001.1"/>
</dbReference>
<dbReference type="InterPro" id="IPR036365">
    <property type="entry name" value="PGBD-like_sf"/>
</dbReference>
<dbReference type="SUPFAM" id="SSF47090">
    <property type="entry name" value="PGBD-like"/>
    <property type="match status" value="1"/>
</dbReference>
<evidence type="ECO:0008006" key="5">
    <source>
        <dbReference type="Google" id="ProtNLM"/>
    </source>
</evidence>
<accession>A0A1U7N197</accession>
<gene>
    <name evidence="3" type="ORF">BJP37_12450</name>
</gene>